<name>A0A9N9BKE2_9GLOM</name>
<comment type="caution">
    <text evidence="1">The sequence shown here is derived from an EMBL/GenBank/DDBJ whole genome shotgun (WGS) entry which is preliminary data.</text>
</comment>
<dbReference type="Proteomes" id="UP000789342">
    <property type="component" value="Unassembled WGS sequence"/>
</dbReference>
<dbReference type="EMBL" id="CAJVPV010004322">
    <property type="protein sequence ID" value="CAG8571126.1"/>
    <property type="molecule type" value="Genomic_DNA"/>
</dbReference>
<organism evidence="1 2">
    <name type="scientific">Acaulospora morrowiae</name>
    <dbReference type="NCBI Taxonomy" id="94023"/>
    <lineage>
        <taxon>Eukaryota</taxon>
        <taxon>Fungi</taxon>
        <taxon>Fungi incertae sedis</taxon>
        <taxon>Mucoromycota</taxon>
        <taxon>Glomeromycotina</taxon>
        <taxon>Glomeromycetes</taxon>
        <taxon>Diversisporales</taxon>
        <taxon>Acaulosporaceae</taxon>
        <taxon>Acaulospora</taxon>
    </lineage>
</organism>
<protein>
    <submittedName>
        <fullName evidence="1">10743_t:CDS:1</fullName>
    </submittedName>
</protein>
<evidence type="ECO:0000313" key="2">
    <source>
        <dbReference type="Proteomes" id="UP000789342"/>
    </source>
</evidence>
<proteinExistence type="predicted"/>
<gene>
    <name evidence="1" type="ORF">AMORRO_LOCUS6474</name>
</gene>
<dbReference type="AlphaFoldDB" id="A0A9N9BKE2"/>
<keyword evidence="2" id="KW-1185">Reference proteome</keyword>
<evidence type="ECO:0000313" key="1">
    <source>
        <dbReference type="EMBL" id="CAG8571126.1"/>
    </source>
</evidence>
<reference evidence="1" key="1">
    <citation type="submission" date="2021-06" db="EMBL/GenBank/DDBJ databases">
        <authorList>
            <person name="Kallberg Y."/>
            <person name="Tangrot J."/>
            <person name="Rosling A."/>
        </authorList>
    </citation>
    <scope>NUCLEOTIDE SEQUENCE</scope>
    <source>
        <strain evidence="1">CL551</strain>
    </source>
</reference>
<accession>A0A9N9BKE2</accession>
<sequence>ELHKESLQVLSSTYLVLGQFEECITSDLLTIKDFKIVFVELWE</sequence>
<feature type="non-terminal residue" evidence="1">
    <location>
        <position position="1"/>
    </location>
</feature>